<proteinExistence type="predicted"/>
<dbReference type="AlphaFoldDB" id="A0A0E9RJC0"/>
<sequence length="25" mass="2802">MLAFVLTPSLQRLVSESQLCISPLR</sequence>
<reference evidence="1" key="2">
    <citation type="journal article" date="2015" name="Fish Shellfish Immunol.">
        <title>Early steps in the European eel (Anguilla anguilla)-Vibrio vulnificus interaction in the gills: Role of the RtxA13 toxin.</title>
        <authorList>
            <person name="Callol A."/>
            <person name="Pajuelo D."/>
            <person name="Ebbesson L."/>
            <person name="Teles M."/>
            <person name="MacKenzie S."/>
            <person name="Amaro C."/>
        </authorList>
    </citation>
    <scope>NUCLEOTIDE SEQUENCE</scope>
</reference>
<protein>
    <submittedName>
        <fullName evidence="1">Uncharacterized protein</fullName>
    </submittedName>
</protein>
<accession>A0A0E9RJC0</accession>
<organism evidence="1">
    <name type="scientific">Anguilla anguilla</name>
    <name type="common">European freshwater eel</name>
    <name type="synonym">Muraena anguilla</name>
    <dbReference type="NCBI Taxonomy" id="7936"/>
    <lineage>
        <taxon>Eukaryota</taxon>
        <taxon>Metazoa</taxon>
        <taxon>Chordata</taxon>
        <taxon>Craniata</taxon>
        <taxon>Vertebrata</taxon>
        <taxon>Euteleostomi</taxon>
        <taxon>Actinopterygii</taxon>
        <taxon>Neopterygii</taxon>
        <taxon>Teleostei</taxon>
        <taxon>Anguilliformes</taxon>
        <taxon>Anguillidae</taxon>
        <taxon>Anguilla</taxon>
    </lineage>
</organism>
<reference evidence="1" key="1">
    <citation type="submission" date="2014-11" db="EMBL/GenBank/DDBJ databases">
        <authorList>
            <person name="Amaro Gonzalez C."/>
        </authorList>
    </citation>
    <scope>NUCLEOTIDE SEQUENCE</scope>
</reference>
<evidence type="ECO:0000313" key="1">
    <source>
        <dbReference type="EMBL" id="JAH29209.1"/>
    </source>
</evidence>
<dbReference type="EMBL" id="GBXM01079368">
    <property type="protein sequence ID" value="JAH29209.1"/>
    <property type="molecule type" value="Transcribed_RNA"/>
</dbReference>
<name>A0A0E9RJC0_ANGAN</name>